<dbReference type="EMBL" id="KI392502">
    <property type="protein sequence ID" value="ERN15566.1"/>
    <property type="molecule type" value="Genomic_DNA"/>
</dbReference>
<dbReference type="Gramene" id="ERN15566">
    <property type="protein sequence ID" value="ERN15566"/>
    <property type="gene ID" value="AMTR_s00048p00138280"/>
</dbReference>
<name>U5CQV4_AMBTC</name>
<evidence type="ECO:0000313" key="1">
    <source>
        <dbReference type="EMBL" id="ERN15566.1"/>
    </source>
</evidence>
<sequence length="96" mass="10716">MALASATSFYPPLQGPITRELRTRAHRKKPILVNGFWALSKNHGLRRSKVPISLIGKKPVTLSMDFNKKEALREVLVEASATNSGGASHWFQKVQF</sequence>
<dbReference type="HOGENOM" id="CLU_2362530_0_0_1"/>
<dbReference type="Proteomes" id="UP000017836">
    <property type="component" value="Unassembled WGS sequence"/>
</dbReference>
<evidence type="ECO:0000313" key="2">
    <source>
        <dbReference type="Proteomes" id="UP000017836"/>
    </source>
</evidence>
<protein>
    <submittedName>
        <fullName evidence="1">Uncharacterized protein</fullName>
    </submittedName>
</protein>
<organism evidence="1 2">
    <name type="scientific">Amborella trichopoda</name>
    <dbReference type="NCBI Taxonomy" id="13333"/>
    <lineage>
        <taxon>Eukaryota</taxon>
        <taxon>Viridiplantae</taxon>
        <taxon>Streptophyta</taxon>
        <taxon>Embryophyta</taxon>
        <taxon>Tracheophyta</taxon>
        <taxon>Spermatophyta</taxon>
        <taxon>Magnoliopsida</taxon>
        <taxon>Amborellales</taxon>
        <taxon>Amborellaceae</taxon>
        <taxon>Amborella</taxon>
    </lineage>
</organism>
<dbReference type="AlphaFoldDB" id="U5CQV4"/>
<proteinExistence type="predicted"/>
<reference evidence="2" key="1">
    <citation type="journal article" date="2013" name="Science">
        <title>The Amborella genome and the evolution of flowering plants.</title>
        <authorList>
            <consortium name="Amborella Genome Project"/>
        </authorList>
    </citation>
    <scope>NUCLEOTIDE SEQUENCE [LARGE SCALE GENOMIC DNA]</scope>
</reference>
<accession>U5CQV4</accession>
<keyword evidence="2" id="KW-1185">Reference proteome</keyword>
<gene>
    <name evidence="1" type="ORF">AMTR_s00048p00138280</name>
</gene>